<reference evidence="3 4" key="1">
    <citation type="submission" date="2020-03" db="EMBL/GenBank/DDBJ databases">
        <title>Genomic Encyclopedia of Type Strains, Phase IV (KMG-IV): sequencing the most valuable type-strain genomes for metagenomic binning, comparative biology and taxonomic classification.</title>
        <authorList>
            <person name="Goeker M."/>
        </authorList>
    </citation>
    <scope>NUCLEOTIDE SEQUENCE [LARGE SCALE GENOMIC DNA]</scope>
    <source>
        <strain evidence="3 4">DSM 7225</strain>
    </source>
</reference>
<keyword evidence="1" id="KW-0175">Coiled coil</keyword>
<gene>
    <name evidence="3" type="ORF">GGR89_004210</name>
</gene>
<accession>A0A7X5Y2E5</accession>
<feature type="coiled-coil region" evidence="1">
    <location>
        <begin position="254"/>
        <end position="281"/>
    </location>
</feature>
<evidence type="ECO:0000256" key="1">
    <source>
        <dbReference type="SAM" id="Coils"/>
    </source>
</evidence>
<dbReference type="EMBL" id="JAATJB010000023">
    <property type="protein sequence ID" value="NJB99864.1"/>
    <property type="molecule type" value="Genomic_DNA"/>
</dbReference>
<evidence type="ECO:0000313" key="3">
    <source>
        <dbReference type="EMBL" id="NJB99864.1"/>
    </source>
</evidence>
<dbReference type="Proteomes" id="UP000531251">
    <property type="component" value="Unassembled WGS sequence"/>
</dbReference>
<name>A0A7X5Y2E5_9SPHN</name>
<organism evidence="3 4">
    <name type="scientific">Sphingomonas trueperi</name>
    <dbReference type="NCBI Taxonomy" id="53317"/>
    <lineage>
        <taxon>Bacteria</taxon>
        <taxon>Pseudomonadati</taxon>
        <taxon>Pseudomonadota</taxon>
        <taxon>Alphaproteobacteria</taxon>
        <taxon>Sphingomonadales</taxon>
        <taxon>Sphingomonadaceae</taxon>
        <taxon>Sphingomonas</taxon>
    </lineage>
</organism>
<evidence type="ECO:0000313" key="4">
    <source>
        <dbReference type="Proteomes" id="UP000531251"/>
    </source>
</evidence>
<feature type="region of interest" description="Disordered" evidence="2">
    <location>
        <begin position="1"/>
        <end position="20"/>
    </location>
</feature>
<dbReference type="AlphaFoldDB" id="A0A7X5Y2E5"/>
<proteinExistence type="predicted"/>
<keyword evidence="4" id="KW-1185">Reference proteome</keyword>
<protein>
    <submittedName>
        <fullName evidence="3">Uncharacterized protein</fullName>
    </submittedName>
</protein>
<comment type="caution">
    <text evidence="3">The sequence shown here is derived from an EMBL/GenBank/DDBJ whole genome shotgun (WGS) entry which is preliminary data.</text>
</comment>
<dbReference type="RefSeq" id="WP_167713094.1">
    <property type="nucleotide sequence ID" value="NZ_BAAADY010000034.1"/>
</dbReference>
<sequence>MALPPSYAPRDVQRSMPTPDVANPGRFIAAGLQQVGNVAVGVAQNEQDTRNRVAEIQYQQERQSQSADFAARFAQARVDLSAKIDELRTSAAPGAAGHAEAVQKLWEDTRDKLMSGVSNRAAQDGAMVSLAEYGGSLLTGEQRWQTGRQIEKQRDDFGVAVDGAGLLAARDPNQFIAERDRLRTLADGLGLGADDTEKLKRYGDQKVTQALVSRQAMENPQGAIKLLDSPEIQSMLGSPELVDQLRRGADIRQRQVETEQRAAAEHELKLQREQLATLRANLDTGAGTPGDWMGLATRYEAIGDTSAAAEARAKGTEMAAAIGYRGANLPQLDTRINALVAKQGNGGLTPAEASELKGAQALRQQQSERLNQSGGAMLQLQFATGKTVTPLNLSDPASLQRRSAEALAAAKTYGRVAVEPLLPDEVKPLRDLAEGNPAQRLQALQTIAGFRDPAAILGAARQISGRDDGSFRIAATFLNAPGGADLVRGILNGPDALKAHQQVFAAEKAKKVFDQYTGAALAGMPADYASDTFDAAKHFYAYRMAQAGATGWSEDAWRGAVEATLGGFTQGGEHKGGTALFNSQRVIIPSGWTAEGVFRRFARASGPEWSKAAGNAQPQWPDGRDVTATELRGLLPVYVGGTRYAFRTRAGNFLNVKGGGTFVVDAAQVPWK</sequence>
<evidence type="ECO:0000256" key="2">
    <source>
        <dbReference type="SAM" id="MobiDB-lite"/>
    </source>
</evidence>